<dbReference type="AlphaFoldDB" id="A0A1B9NG39"/>
<dbReference type="GO" id="GO:0019677">
    <property type="term" value="P:NAD+ catabolic process"/>
    <property type="evidence" value="ECO:0007669"/>
    <property type="project" value="TreeGrafter"/>
</dbReference>
<keyword evidence="6" id="KW-0378">Hydrolase</keyword>
<dbReference type="STRING" id="904291.A7J15_00450"/>
<evidence type="ECO:0000256" key="9">
    <source>
        <dbReference type="ARBA" id="ARBA00023679"/>
    </source>
</evidence>
<keyword evidence="7" id="KW-0460">Magnesium</keyword>
<dbReference type="CDD" id="cd03429">
    <property type="entry name" value="NUDIX_NADH_pyrophosphatase_Nudt13"/>
    <property type="match status" value="1"/>
</dbReference>
<dbReference type="GO" id="GO:0046872">
    <property type="term" value="F:metal ion binding"/>
    <property type="evidence" value="ECO:0007669"/>
    <property type="project" value="UniProtKB-KW"/>
</dbReference>
<dbReference type="Proteomes" id="UP000093355">
    <property type="component" value="Unassembled WGS sequence"/>
</dbReference>
<evidence type="ECO:0000256" key="5">
    <source>
        <dbReference type="ARBA" id="ARBA00022723"/>
    </source>
</evidence>
<dbReference type="Pfam" id="PF09297">
    <property type="entry name" value="Zn_ribbon_NUD"/>
    <property type="match status" value="1"/>
</dbReference>
<evidence type="ECO:0000256" key="6">
    <source>
        <dbReference type="ARBA" id="ARBA00022801"/>
    </source>
</evidence>
<evidence type="ECO:0000256" key="1">
    <source>
        <dbReference type="ARBA" id="ARBA00001946"/>
    </source>
</evidence>
<dbReference type="InterPro" id="IPR020084">
    <property type="entry name" value="NUDIX_hydrolase_CS"/>
</dbReference>
<comment type="similarity">
    <text evidence="3">Belongs to the Nudix hydrolase family. NudC subfamily.</text>
</comment>
<keyword evidence="8" id="KW-0520">NAD</keyword>
<dbReference type="PANTHER" id="PTHR42904">
    <property type="entry name" value="NUDIX HYDROLASE, NUDC SUBFAMILY"/>
    <property type="match status" value="1"/>
</dbReference>
<dbReference type="NCBIfam" id="NF001299">
    <property type="entry name" value="PRK00241.1"/>
    <property type="match status" value="1"/>
</dbReference>
<dbReference type="InterPro" id="IPR015797">
    <property type="entry name" value="NUDIX_hydrolase-like_dom_sf"/>
</dbReference>
<accession>A0A1B9NG39</accession>
<comment type="cofactor">
    <cofactor evidence="2">
        <name>Zn(2+)</name>
        <dbReference type="ChEBI" id="CHEBI:29105"/>
    </cofactor>
</comment>
<dbReference type="Gene3D" id="3.90.79.10">
    <property type="entry name" value="Nucleoside Triphosphate Pyrophosphohydrolase"/>
    <property type="match status" value="1"/>
</dbReference>
<proteinExistence type="inferred from homology"/>
<organism evidence="10 11">
    <name type="scientific">Microbacterium sediminis</name>
    <dbReference type="NCBI Taxonomy" id="904291"/>
    <lineage>
        <taxon>Bacteria</taxon>
        <taxon>Bacillati</taxon>
        <taxon>Actinomycetota</taxon>
        <taxon>Actinomycetes</taxon>
        <taxon>Micrococcales</taxon>
        <taxon>Microbacteriaceae</taxon>
        <taxon>Microbacterium</taxon>
    </lineage>
</organism>
<keyword evidence="5" id="KW-0479">Metal-binding</keyword>
<dbReference type="EC" id="3.6.1.22" evidence="4"/>
<evidence type="ECO:0000256" key="4">
    <source>
        <dbReference type="ARBA" id="ARBA00012381"/>
    </source>
</evidence>
<sequence length="304" mass="32202">MSRPAPVGAIDRSAAERTEPGLLDRLRGDADARVLVVKGDAAPRLAPDEPALAWAAPEEVAEGATWAFLGRDEHHAPVLLAAWHGDDDPIEAPAGWAALRVVGGDLPAAHADALVVAVSLGRFLGERFCPACGSATEVTLAGWAQRCTGCGRELFPRTDPAVIVAVTSEDGERLLLGANAAWGGRMHSAFAGFVEAGESLESAIHREIREEAGVRVTDVRYAGSQGWPYPRSLMLGFHARAVADGEAEADGTEIVNVRWFSRDEIREGLAGQGIGLPGRVSIAHRLIREWAYPDEATDAGAGER</sequence>
<gene>
    <name evidence="10" type="ORF">A7J15_00450</name>
</gene>
<name>A0A1B9NG39_9MICO</name>
<evidence type="ECO:0000256" key="3">
    <source>
        <dbReference type="ARBA" id="ARBA00009595"/>
    </source>
</evidence>
<dbReference type="GO" id="GO:0006742">
    <property type="term" value="P:NADP+ catabolic process"/>
    <property type="evidence" value="ECO:0007669"/>
    <property type="project" value="TreeGrafter"/>
</dbReference>
<dbReference type="PROSITE" id="PS51462">
    <property type="entry name" value="NUDIX"/>
    <property type="match status" value="1"/>
</dbReference>
<reference evidence="10 11" key="1">
    <citation type="submission" date="2016-05" db="EMBL/GenBank/DDBJ databases">
        <authorList>
            <person name="Lavstsen T."/>
            <person name="Jespersen J.S."/>
        </authorList>
    </citation>
    <scope>NUCLEOTIDE SEQUENCE [LARGE SCALE GENOMIC DNA]</scope>
    <source>
        <strain evidence="10 11">YLB-01</strain>
    </source>
</reference>
<dbReference type="SUPFAM" id="SSF55811">
    <property type="entry name" value="Nudix"/>
    <property type="match status" value="1"/>
</dbReference>
<comment type="caution">
    <text evidence="10">The sequence shown here is derived from an EMBL/GenBank/DDBJ whole genome shotgun (WGS) entry which is preliminary data.</text>
</comment>
<dbReference type="InterPro" id="IPR000086">
    <property type="entry name" value="NUDIX_hydrolase_dom"/>
</dbReference>
<evidence type="ECO:0000256" key="8">
    <source>
        <dbReference type="ARBA" id="ARBA00023027"/>
    </source>
</evidence>
<dbReference type="EMBL" id="LXMD01000012">
    <property type="protein sequence ID" value="OCG75569.1"/>
    <property type="molecule type" value="Genomic_DNA"/>
</dbReference>
<protein>
    <recommendedName>
        <fullName evidence="4">NAD(+) diphosphatase</fullName>
        <ecNumber evidence="4">3.6.1.22</ecNumber>
    </recommendedName>
</protein>
<keyword evidence="11" id="KW-1185">Reference proteome</keyword>
<evidence type="ECO:0000313" key="11">
    <source>
        <dbReference type="Proteomes" id="UP000093355"/>
    </source>
</evidence>
<dbReference type="OrthoDB" id="9791656at2"/>
<dbReference type="InterPro" id="IPR015376">
    <property type="entry name" value="Znr_NADH_PPase"/>
</dbReference>
<dbReference type="PROSITE" id="PS00893">
    <property type="entry name" value="NUDIX_BOX"/>
    <property type="match status" value="1"/>
</dbReference>
<evidence type="ECO:0000256" key="7">
    <source>
        <dbReference type="ARBA" id="ARBA00022842"/>
    </source>
</evidence>
<dbReference type="PANTHER" id="PTHR42904:SF6">
    <property type="entry name" value="NAD-CAPPED RNA HYDROLASE NUDT12"/>
    <property type="match status" value="1"/>
</dbReference>
<evidence type="ECO:0000313" key="10">
    <source>
        <dbReference type="EMBL" id="OCG75569.1"/>
    </source>
</evidence>
<dbReference type="InterPro" id="IPR050241">
    <property type="entry name" value="NAD-cap_RNA_hydrolase_NudC"/>
</dbReference>
<dbReference type="GO" id="GO:0005829">
    <property type="term" value="C:cytosol"/>
    <property type="evidence" value="ECO:0007669"/>
    <property type="project" value="TreeGrafter"/>
</dbReference>
<dbReference type="InterPro" id="IPR049734">
    <property type="entry name" value="NudC-like_C"/>
</dbReference>
<evidence type="ECO:0000256" key="2">
    <source>
        <dbReference type="ARBA" id="ARBA00001947"/>
    </source>
</evidence>
<dbReference type="GO" id="GO:0035529">
    <property type="term" value="F:NADH pyrophosphatase activity"/>
    <property type="evidence" value="ECO:0007669"/>
    <property type="project" value="TreeGrafter"/>
</dbReference>
<dbReference type="RefSeq" id="WP_067022750.1">
    <property type="nucleotide sequence ID" value="NZ_CP038256.1"/>
</dbReference>
<comment type="cofactor">
    <cofactor evidence="1">
        <name>Mg(2+)</name>
        <dbReference type="ChEBI" id="CHEBI:18420"/>
    </cofactor>
</comment>
<dbReference type="Pfam" id="PF00293">
    <property type="entry name" value="NUDIX"/>
    <property type="match status" value="1"/>
</dbReference>
<dbReference type="Gene3D" id="3.90.79.20">
    <property type="match status" value="1"/>
</dbReference>
<comment type="catalytic activity">
    <reaction evidence="9">
        <text>a 5'-end NAD(+)-phospho-ribonucleoside in mRNA + H2O = a 5'-end phospho-adenosine-phospho-ribonucleoside in mRNA + beta-nicotinamide D-ribonucleotide + 2 H(+)</text>
        <dbReference type="Rhea" id="RHEA:60876"/>
        <dbReference type="Rhea" id="RHEA-COMP:15698"/>
        <dbReference type="Rhea" id="RHEA-COMP:15719"/>
        <dbReference type="ChEBI" id="CHEBI:14649"/>
        <dbReference type="ChEBI" id="CHEBI:15377"/>
        <dbReference type="ChEBI" id="CHEBI:15378"/>
        <dbReference type="ChEBI" id="CHEBI:144029"/>
        <dbReference type="ChEBI" id="CHEBI:144051"/>
    </reaction>
    <physiologicalReaction direction="left-to-right" evidence="9">
        <dbReference type="Rhea" id="RHEA:60877"/>
    </physiologicalReaction>
</comment>